<dbReference type="GO" id="GO:0051642">
    <property type="term" value="P:centrosome localization"/>
    <property type="evidence" value="ECO:0007669"/>
    <property type="project" value="TreeGrafter"/>
</dbReference>
<dbReference type="GO" id="GO:0007100">
    <property type="term" value="P:mitotic centrosome separation"/>
    <property type="evidence" value="ECO:0007669"/>
    <property type="project" value="TreeGrafter"/>
</dbReference>
<dbReference type="PANTHER" id="PTHR10921">
    <property type="entry name" value="NUCLEAR DISTRIBUTION PROTEIN NUDE HOMOLOG 1"/>
    <property type="match status" value="1"/>
</dbReference>
<organism evidence="4 5">
    <name type="scientific">Pararge aegeria aegeria</name>
    <dbReference type="NCBI Taxonomy" id="348720"/>
    <lineage>
        <taxon>Eukaryota</taxon>
        <taxon>Metazoa</taxon>
        <taxon>Ecdysozoa</taxon>
        <taxon>Arthropoda</taxon>
        <taxon>Hexapoda</taxon>
        <taxon>Insecta</taxon>
        <taxon>Pterygota</taxon>
        <taxon>Neoptera</taxon>
        <taxon>Endopterygota</taxon>
        <taxon>Lepidoptera</taxon>
        <taxon>Glossata</taxon>
        <taxon>Ditrysia</taxon>
        <taxon>Papilionoidea</taxon>
        <taxon>Nymphalidae</taxon>
        <taxon>Satyrinae</taxon>
        <taxon>Satyrini</taxon>
        <taxon>Parargina</taxon>
        <taxon>Pararge</taxon>
    </lineage>
</organism>
<dbReference type="OrthoDB" id="5877028at2759"/>
<gene>
    <name evidence="4" type="primary">jg10783</name>
    <name evidence="4" type="ORF">PAEG_LOCUS23821</name>
</gene>
<dbReference type="AlphaFoldDB" id="A0A8S4S9J6"/>
<dbReference type="GO" id="GO:0007020">
    <property type="term" value="P:microtubule nucleation"/>
    <property type="evidence" value="ECO:0007669"/>
    <property type="project" value="TreeGrafter"/>
</dbReference>
<dbReference type="GO" id="GO:0000132">
    <property type="term" value="P:establishment of mitotic spindle orientation"/>
    <property type="evidence" value="ECO:0007669"/>
    <property type="project" value="TreeGrafter"/>
</dbReference>
<accession>A0A8S4S9J6</accession>
<dbReference type="Proteomes" id="UP000838756">
    <property type="component" value="Unassembled WGS sequence"/>
</dbReference>
<dbReference type="GO" id="GO:0007059">
    <property type="term" value="P:chromosome segregation"/>
    <property type="evidence" value="ECO:0007669"/>
    <property type="project" value="TreeGrafter"/>
</dbReference>
<evidence type="ECO:0000256" key="3">
    <source>
        <dbReference type="SAM" id="Coils"/>
    </source>
</evidence>
<dbReference type="GO" id="GO:0008017">
    <property type="term" value="F:microtubule binding"/>
    <property type="evidence" value="ECO:0007669"/>
    <property type="project" value="InterPro"/>
</dbReference>
<reference evidence="4" key="1">
    <citation type="submission" date="2022-03" db="EMBL/GenBank/DDBJ databases">
        <authorList>
            <person name="Lindestad O."/>
        </authorList>
    </citation>
    <scope>NUCLEOTIDE SEQUENCE</scope>
</reference>
<feature type="coiled-coil region" evidence="3">
    <location>
        <begin position="19"/>
        <end position="95"/>
    </location>
</feature>
<evidence type="ECO:0000313" key="5">
    <source>
        <dbReference type="Proteomes" id="UP000838756"/>
    </source>
</evidence>
<dbReference type="GO" id="GO:0047496">
    <property type="term" value="P:vesicle transport along microtubule"/>
    <property type="evidence" value="ECO:0007669"/>
    <property type="project" value="TreeGrafter"/>
</dbReference>
<protein>
    <submittedName>
        <fullName evidence="4">Jg10783 protein</fullName>
    </submittedName>
</protein>
<evidence type="ECO:0000313" key="4">
    <source>
        <dbReference type="EMBL" id="CAH2261005.1"/>
    </source>
</evidence>
<dbReference type="PANTHER" id="PTHR10921:SF1">
    <property type="entry name" value="NUCLEAR DISTRIBUTION PROTEIN NUDE HOMOLOG"/>
    <property type="match status" value="1"/>
</dbReference>
<dbReference type="GO" id="GO:0016477">
    <property type="term" value="P:cell migration"/>
    <property type="evidence" value="ECO:0007669"/>
    <property type="project" value="TreeGrafter"/>
</dbReference>
<keyword evidence="2 3" id="KW-0175">Coiled coil</keyword>
<dbReference type="GO" id="GO:0005813">
    <property type="term" value="C:centrosome"/>
    <property type="evidence" value="ECO:0007669"/>
    <property type="project" value="TreeGrafter"/>
</dbReference>
<comment type="caution">
    <text evidence="4">The sequence shown here is derived from an EMBL/GenBank/DDBJ whole genome shotgun (WGS) entry which is preliminary data.</text>
</comment>
<dbReference type="InterPro" id="IPR033494">
    <property type="entry name" value="NUDE"/>
</dbReference>
<dbReference type="EMBL" id="CAKXAJ010026178">
    <property type="protein sequence ID" value="CAH2261005.1"/>
    <property type="molecule type" value="Genomic_DNA"/>
</dbReference>
<evidence type="ECO:0000256" key="2">
    <source>
        <dbReference type="ARBA" id="ARBA00023054"/>
    </source>
</evidence>
<name>A0A8S4S9J6_9NEOP</name>
<comment type="similarity">
    <text evidence="1">Belongs to the nudE family.</text>
</comment>
<evidence type="ECO:0000256" key="1">
    <source>
        <dbReference type="ARBA" id="ARBA00007429"/>
    </source>
</evidence>
<dbReference type="GO" id="GO:0000776">
    <property type="term" value="C:kinetochore"/>
    <property type="evidence" value="ECO:0007669"/>
    <property type="project" value="TreeGrafter"/>
</dbReference>
<keyword evidence="5" id="KW-1185">Reference proteome</keyword>
<dbReference type="GO" id="GO:0005871">
    <property type="term" value="C:kinesin complex"/>
    <property type="evidence" value="ECO:0007669"/>
    <property type="project" value="TreeGrafter"/>
</dbReference>
<proteinExistence type="inferred from homology"/>
<sequence length="196" mass="22308">MESPEHLDSNSVEYWKEQAKYYEQKSSDIQQELDEYTENSAQLEKELEASLAQVEKQNRDLEHQNQRLRNEIDMLRRATDEARDLKQELKVIEKIPIPKKEESSTNEPLCNGHSARSQVEIETQTSISSPAKREVNGNAMTPSSRVSAINLVGDLLRKVGALESKLASCRGTVRPKEHSPNPSSDVNKDYRCVLKN</sequence>